<accession>A0A397W6W5</accession>
<sequence>MEEFLYQVSSDYEEVYSDFIQEPSADIEQAEIDNEILKFDLHSLEKLRKAVKSFDESDDEFTENEFEFLESDNNTKIFKESVSSVSKDNSTLTRCVVIDNDNDQKIIRRCKNSGIRNLSQLAGIWKLILKLCKKLEMKLRS</sequence>
<proteinExistence type="predicted"/>
<dbReference type="Proteomes" id="UP000266673">
    <property type="component" value="Unassembled WGS sequence"/>
</dbReference>
<dbReference type="AlphaFoldDB" id="A0A397W6W5"/>
<organism evidence="1 2">
    <name type="scientific">Gigaspora rosea</name>
    <dbReference type="NCBI Taxonomy" id="44941"/>
    <lineage>
        <taxon>Eukaryota</taxon>
        <taxon>Fungi</taxon>
        <taxon>Fungi incertae sedis</taxon>
        <taxon>Mucoromycota</taxon>
        <taxon>Glomeromycotina</taxon>
        <taxon>Glomeromycetes</taxon>
        <taxon>Diversisporales</taxon>
        <taxon>Gigasporaceae</taxon>
        <taxon>Gigaspora</taxon>
    </lineage>
</organism>
<protein>
    <submittedName>
        <fullName evidence="1">Uncharacterized protein</fullName>
    </submittedName>
</protein>
<keyword evidence="2" id="KW-1185">Reference proteome</keyword>
<evidence type="ECO:0000313" key="2">
    <source>
        <dbReference type="Proteomes" id="UP000266673"/>
    </source>
</evidence>
<comment type="caution">
    <text evidence="1">The sequence shown here is derived from an EMBL/GenBank/DDBJ whole genome shotgun (WGS) entry which is preliminary data.</text>
</comment>
<dbReference type="EMBL" id="QKWP01000023">
    <property type="protein sequence ID" value="RIB30018.1"/>
    <property type="molecule type" value="Genomic_DNA"/>
</dbReference>
<gene>
    <name evidence="1" type="ORF">C2G38_2027169</name>
</gene>
<evidence type="ECO:0000313" key="1">
    <source>
        <dbReference type="EMBL" id="RIB30018.1"/>
    </source>
</evidence>
<name>A0A397W6W5_9GLOM</name>
<reference evidence="1 2" key="1">
    <citation type="submission" date="2018-06" db="EMBL/GenBank/DDBJ databases">
        <title>Comparative genomics reveals the genomic features of Rhizophagus irregularis, R. cerebriforme, R. diaphanum and Gigaspora rosea, and their symbiotic lifestyle signature.</title>
        <authorList>
            <person name="Morin E."/>
            <person name="San Clemente H."/>
            <person name="Chen E.C.H."/>
            <person name="De La Providencia I."/>
            <person name="Hainaut M."/>
            <person name="Kuo A."/>
            <person name="Kohler A."/>
            <person name="Murat C."/>
            <person name="Tang N."/>
            <person name="Roy S."/>
            <person name="Loubradou J."/>
            <person name="Henrissat B."/>
            <person name="Grigoriev I.V."/>
            <person name="Corradi N."/>
            <person name="Roux C."/>
            <person name="Martin F.M."/>
        </authorList>
    </citation>
    <scope>NUCLEOTIDE SEQUENCE [LARGE SCALE GENOMIC DNA]</scope>
    <source>
        <strain evidence="1 2">DAOM 194757</strain>
    </source>
</reference>